<dbReference type="Proteomes" id="UP000824214">
    <property type="component" value="Unassembled WGS sequence"/>
</dbReference>
<evidence type="ECO:0000256" key="1">
    <source>
        <dbReference type="SAM" id="Phobius"/>
    </source>
</evidence>
<organism evidence="2 3">
    <name type="scientific">Candidatus Acutalibacter ornithocaccae</name>
    <dbReference type="NCBI Taxonomy" id="2838416"/>
    <lineage>
        <taxon>Bacteria</taxon>
        <taxon>Bacillati</taxon>
        <taxon>Bacillota</taxon>
        <taxon>Clostridia</taxon>
        <taxon>Eubacteriales</taxon>
        <taxon>Acutalibacteraceae</taxon>
        <taxon>Acutalibacter</taxon>
    </lineage>
</organism>
<accession>A0A9D2LXK0</accession>
<evidence type="ECO:0008006" key="4">
    <source>
        <dbReference type="Google" id="ProtNLM"/>
    </source>
</evidence>
<sequence>MKRFRKPLCIGLLLGALELGAAGLLAGVGRLASFTDVAFGLGVATLLFGLLLLLGGRHRVQAGMDTVNLFSPTASTAFQAQVSYDEAKTAKMPAQPLDGFLVKLLAVFVAAAVVLAGFGVSLLF</sequence>
<dbReference type="EMBL" id="DWXZ01000049">
    <property type="protein sequence ID" value="HJB36991.1"/>
    <property type="molecule type" value="Genomic_DNA"/>
</dbReference>
<reference evidence="2" key="2">
    <citation type="submission" date="2021-04" db="EMBL/GenBank/DDBJ databases">
        <authorList>
            <person name="Gilroy R."/>
        </authorList>
    </citation>
    <scope>NUCLEOTIDE SEQUENCE</scope>
    <source>
        <strain evidence="2">ChiBcolR8-3208</strain>
    </source>
</reference>
<keyword evidence="1" id="KW-0472">Membrane</keyword>
<name>A0A9D2LXK0_9FIRM</name>
<keyword evidence="1" id="KW-1133">Transmembrane helix</keyword>
<evidence type="ECO:0000313" key="2">
    <source>
        <dbReference type="EMBL" id="HJB36991.1"/>
    </source>
</evidence>
<evidence type="ECO:0000313" key="3">
    <source>
        <dbReference type="Proteomes" id="UP000824214"/>
    </source>
</evidence>
<proteinExistence type="predicted"/>
<reference evidence="2" key="1">
    <citation type="journal article" date="2021" name="PeerJ">
        <title>Extensive microbial diversity within the chicken gut microbiome revealed by metagenomics and culture.</title>
        <authorList>
            <person name="Gilroy R."/>
            <person name="Ravi A."/>
            <person name="Getino M."/>
            <person name="Pursley I."/>
            <person name="Horton D.L."/>
            <person name="Alikhan N.F."/>
            <person name="Baker D."/>
            <person name="Gharbi K."/>
            <person name="Hall N."/>
            <person name="Watson M."/>
            <person name="Adriaenssens E.M."/>
            <person name="Foster-Nyarko E."/>
            <person name="Jarju S."/>
            <person name="Secka A."/>
            <person name="Antonio M."/>
            <person name="Oren A."/>
            <person name="Chaudhuri R.R."/>
            <person name="La Ragione R."/>
            <person name="Hildebrand F."/>
            <person name="Pallen M.J."/>
        </authorList>
    </citation>
    <scope>NUCLEOTIDE SEQUENCE</scope>
    <source>
        <strain evidence="2">ChiBcolR8-3208</strain>
    </source>
</reference>
<gene>
    <name evidence="2" type="ORF">H9942_02855</name>
</gene>
<protein>
    <recommendedName>
        <fullName evidence="4">DUF3899 domain-containing protein</fullName>
    </recommendedName>
</protein>
<keyword evidence="1" id="KW-0812">Transmembrane</keyword>
<feature type="transmembrane region" description="Helical" evidence="1">
    <location>
        <begin position="100"/>
        <end position="123"/>
    </location>
</feature>
<dbReference type="AlphaFoldDB" id="A0A9D2LXK0"/>
<feature type="transmembrane region" description="Helical" evidence="1">
    <location>
        <begin position="37"/>
        <end position="54"/>
    </location>
</feature>
<comment type="caution">
    <text evidence="2">The sequence shown here is derived from an EMBL/GenBank/DDBJ whole genome shotgun (WGS) entry which is preliminary data.</text>
</comment>